<evidence type="ECO:0000313" key="5">
    <source>
        <dbReference type="EMBL" id="KAF7508278.1"/>
    </source>
</evidence>
<sequence>MSWLPNWMTHRHNYTVVKQANGALTGTRRPQLQLHGQARITTSLLPWLLAFFASLAMAFLLGRHSMSSYPPIRLDTIDVAFGYNRTFADIPSNRTNRAWREMFPSGGTYFSEPHIAPHRSTLSVYHQLHCLDAVRHGYWQAFVAATEGKRINENELDIMSSPAHFRHCLDLLRQSIMCTADTTIEEKDVVAGGVHGFGVRHRCYDWKQLERLLDKWQAT</sequence>
<proteinExistence type="inferred from homology"/>
<gene>
    <name evidence="5" type="ORF">GJ744_009423</name>
</gene>
<evidence type="ECO:0008006" key="7">
    <source>
        <dbReference type="Google" id="ProtNLM"/>
    </source>
</evidence>
<name>A0A8H7AFR4_9EURO</name>
<dbReference type="Pfam" id="PF11807">
    <property type="entry name" value="UstYa"/>
    <property type="match status" value="1"/>
</dbReference>
<dbReference type="EMBL" id="JAACFV010000056">
    <property type="protein sequence ID" value="KAF7508278.1"/>
    <property type="molecule type" value="Genomic_DNA"/>
</dbReference>
<dbReference type="PANTHER" id="PTHR33365">
    <property type="entry name" value="YALI0B05434P"/>
    <property type="match status" value="1"/>
</dbReference>
<organism evidence="5 6">
    <name type="scientific">Endocarpon pusillum</name>
    <dbReference type="NCBI Taxonomy" id="364733"/>
    <lineage>
        <taxon>Eukaryota</taxon>
        <taxon>Fungi</taxon>
        <taxon>Dikarya</taxon>
        <taxon>Ascomycota</taxon>
        <taxon>Pezizomycotina</taxon>
        <taxon>Eurotiomycetes</taxon>
        <taxon>Chaetothyriomycetidae</taxon>
        <taxon>Verrucariales</taxon>
        <taxon>Verrucariaceae</taxon>
        <taxon>Endocarpon</taxon>
    </lineage>
</organism>
<evidence type="ECO:0000256" key="1">
    <source>
        <dbReference type="ARBA" id="ARBA00004685"/>
    </source>
</evidence>
<protein>
    <recommendedName>
        <fullName evidence="7">Oxidase ustYa</fullName>
    </recommendedName>
</protein>
<keyword evidence="4" id="KW-1133">Transmembrane helix</keyword>
<evidence type="ECO:0000313" key="6">
    <source>
        <dbReference type="Proteomes" id="UP000606974"/>
    </source>
</evidence>
<keyword evidence="6" id="KW-1185">Reference proteome</keyword>
<dbReference type="InterPro" id="IPR021765">
    <property type="entry name" value="UstYa-like"/>
</dbReference>
<dbReference type="PANTHER" id="PTHR33365:SF11">
    <property type="entry name" value="TAT PATHWAY SIGNAL SEQUENCE"/>
    <property type="match status" value="1"/>
</dbReference>
<accession>A0A8H7AFR4</accession>
<dbReference type="Proteomes" id="UP000606974">
    <property type="component" value="Unassembled WGS sequence"/>
</dbReference>
<dbReference type="AlphaFoldDB" id="A0A8H7AFR4"/>
<keyword evidence="4" id="KW-0812">Transmembrane</keyword>
<comment type="pathway">
    <text evidence="1">Mycotoxin biosynthesis.</text>
</comment>
<reference evidence="5" key="1">
    <citation type="submission" date="2020-02" db="EMBL/GenBank/DDBJ databases">
        <authorList>
            <person name="Palmer J.M."/>
        </authorList>
    </citation>
    <scope>NUCLEOTIDE SEQUENCE</scope>
    <source>
        <strain evidence="5">EPUS1.4</strain>
        <tissue evidence="5">Thallus</tissue>
    </source>
</reference>
<keyword evidence="2" id="KW-0560">Oxidoreductase</keyword>
<evidence type="ECO:0000256" key="2">
    <source>
        <dbReference type="ARBA" id="ARBA00023002"/>
    </source>
</evidence>
<keyword evidence="4" id="KW-0472">Membrane</keyword>
<comment type="similarity">
    <text evidence="3">Belongs to the ustYa family.</text>
</comment>
<dbReference type="GO" id="GO:0016491">
    <property type="term" value="F:oxidoreductase activity"/>
    <property type="evidence" value="ECO:0007669"/>
    <property type="project" value="UniProtKB-KW"/>
</dbReference>
<dbReference type="OrthoDB" id="4218854at2759"/>
<comment type="caution">
    <text evidence="5">The sequence shown here is derived from an EMBL/GenBank/DDBJ whole genome shotgun (WGS) entry which is preliminary data.</text>
</comment>
<feature type="transmembrane region" description="Helical" evidence="4">
    <location>
        <begin position="44"/>
        <end position="62"/>
    </location>
</feature>
<evidence type="ECO:0000256" key="4">
    <source>
        <dbReference type="SAM" id="Phobius"/>
    </source>
</evidence>
<evidence type="ECO:0000256" key="3">
    <source>
        <dbReference type="ARBA" id="ARBA00035112"/>
    </source>
</evidence>
<dbReference type="GO" id="GO:0043386">
    <property type="term" value="P:mycotoxin biosynthetic process"/>
    <property type="evidence" value="ECO:0007669"/>
    <property type="project" value="InterPro"/>
</dbReference>